<keyword evidence="6" id="KW-1185">Reference proteome</keyword>
<dbReference type="AlphaFoldDB" id="A0A0P0EY30"/>
<dbReference type="EMBL" id="JAWXYC010000004">
    <property type="protein sequence ID" value="MDX5953676.1"/>
    <property type="molecule type" value="Genomic_DNA"/>
</dbReference>
<evidence type="ECO:0000313" key="4">
    <source>
        <dbReference type="EMBL" id="QCO10052.1"/>
    </source>
</evidence>
<dbReference type="Proteomes" id="UP000298774">
    <property type="component" value="Chromosome"/>
</dbReference>
<dbReference type="Proteomes" id="UP001277471">
    <property type="component" value="Unassembled WGS sequence"/>
</dbReference>
<dbReference type="GeneID" id="56448489"/>
<evidence type="ECO:0000313" key="3">
    <source>
        <dbReference type="EMBL" id="QCO07583.1"/>
    </source>
</evidence>
<dbReference type="RefSeq" id="WP_035672931.1">
    <property type="nucleotide sequence ID" value="NZ_CP012914.1"/>
</dbReference>
<accession>A0A0P0EY30</accession>
<sequence length="136" mass="14580">MPETPSPSAESLHALLDRYLRCPSEPLRGELNEALAAFQTAWIHARAGQDAPSTNRPAPAAPGRAPAKPKFPIAAADLAVLERMAEGWVPTAAEVPRWVWFENRELVTMEPNPAGSGPEVMRLAPAGWAALGRQPG</sequence>
<dbReference type="EMBL" id="CP032339">
    <property type="protein sequence ID" value="QCO10052.1"/>
    <property type="molecule type" value="Genomic_DNA"/>
</dbReference>
<reference evidence="2 6" key="2">
    <citation type="submission" date="2023-11" db="EMBL/GenBank/DDBJ databases">
        <title>MicrobeMod: A computational toolkit for identifying prokaryotic methylation and restriction-modification with nanopore sequencing.</title>
        <authorList>
            <person name="Crits-Christoph A."/>
            <person name="Kang S.C."/>
            <person name="Lee H."/>
            <person name="Ostrov N."/>
        </authorList>
    </citation>
    <scope>NUCLEOTIDE SEQUENCE [LARGE SCALE GENOMIC DNA]</scope>
    <source>
        <strain evidence="2 6">ATCC 29145</strain>
    </source>
</reference>
<evidence type="ECO:0000313" key="2">
    <source>
        <dbReference type="EMBL" id="MDX5953676.1"/>
    </source>
</evidence>
<organism evidence="4 5">
    <name type="scientific">Azospirillum brasilense</name>
    <dbReference type="NCBI Taxonomy" id="192"/>
    <lineage>
        <taxon>Bacteria</taxon>
        <taxon>Pseudomonadati</taxon>
        <taxon>Pseudomonadota</taxon>
        <taxon>Alphaproteobacteria</taxon>
        <taxon>Rhodospirillales</taxon>
        <taxon>Azospirillaceae</taxon>
        <taxon>Azospirillum</taxon>
    </lineage>
</organism>
<protein>
    <submittedName>
        <fullName evidence="4">Uncharacterized protein</fullName>
    </submittedName>
</protein>
<dbReference type="EMBL" id="CP032339">
    <property type="protein sequence ID" value="QCO07583.1"/>
    <property type="molecule type" value="Genomic_DNA"/>
</dbReference>
<feature type="compositionally biased region" description="Low complexity" evidence="1">
    <location>
        <begin position="56"/>
        <end position="68"/>
    </location>
</feature>
<feature type="region of interest" description="Disordered" evidence="1">
    <location>
        <begin position="46"/>
        <end position="68"/>
    </location>
</feature>
<evidence type="ECO:0000313" key="6">
    <source>
        <dbReference type="Proteomes" id="UP001277471"/>
    </source>
</evidence>
<proteinExistence type="predicted"/>
<name>A0A0P0EY30_AZOBR</name>
<evidence type="ECO:0000313" key="5">
    <source>
        <dbReference type="Proteomes" id="UP000298774"/>
    </source>
</evidence>
<gene>
    <name evidence="3" type="ORF">D3868_00080</name>
    <name evidence="4" type="ORF">D3868_14020</name>
    <name evidence="2" type="ORF">SIM66_21085</name>
</gene>
<dbReference type="KEGG" id="abf:AMK58_05910"/>
<evidence type="ECO:0000256" key="1">
    <source>
        <dbReference type="SAM" id="MobiDB-lite"/>
    </source>
</evidence>
<reference evidence="4 5" key="1">
    <citation type="submission" date="2018-09" db="EMBL/GenBank/DDBJ databases">
        <title>Whole genome based analysis of evolution and adaptive divergence in Indian and Brazilian strains of Azospirillum brasilense.</title>
        <authorList>
            <person name="Singh C."/>
            <person name="Tripathi A.K."/>
        </authorList>
    </citation>
    <scope>NUCLEOTIDE SEQUENCE [LARGE SCALE GENOMIC DNA]</scope>
    <source>
        <strain evidence="4 5">MTCC4038</strain>
    </source>
</reference>